<evidence type="ECO:0000313" key="1">
    <source>
        <dbReference type="EMBL" id="KAI5674997.1"/>
    </source>
</evidence>
<reference evidence="2" key="1">
    <citation type="journal article" date="2023" name="Nat. Plants">
        <title>Single-cell RNA sequencing provides a high-resolution roadmap for understanding the multicellular compartmentation of specialized metabolism.</title>
        <authorList>
            <person name="Sun S."/>
            <person name="Shen X."/>
            <person name="Li Y."/>
            <person name="Li Y."/>
            <person name="Wang S."/>
            <person name="Li R."/>
            <person name="Zhang H."/>
            <person name="Shen G."/>
            <person name="Guo B."/>
            <person name="Wei J."/>
            <person name="Xu J."/>
            <person name="St-Pierre B."/>
            <person name="Chen S."/>
            <person name="Sun C."/>
        </authorList>
    </citation>
    <scope>NUCLEOTIDE SEQUENCE [LARGE SCALE GENOMIC DNA]</scope>
</reference>
<comment type="caution">
    <text evidence="1">The sequence shown here is derived from an EMBL/GenBank/DDBJ whole genome shotgun (WGS) entry which is preliminary data.</text>
</comment>
<dbReference type="Proteomes" id="UP001060085">
    <property type="component" value="Linkage Group LG02"/>
</dbReference>
<gene>
    <name evidence="1" type="ORF">M9H77_05947</name>
</gene>
<organism evidence="1 2">
    <name type="scientific">Catharanthus roseus</name>
    <name type="common">Madagascar periwinkle</name>
    <name type="synonym">Vinca rosea</name>
    <dbReference type="NCBI Taxonomy" id="4058"/>
    <lineage>
        <taxon>Eukaryota</taxon>
        <taxon>Viridiplantae</taxon>
        <taxon>Streptophyta</taxon>
        <taxon>Embryophyta</taxon>
        <taxon>Tracheophyta</taxon>
        <taxon>Spermatophyta</taxon>
        <taxon>Magnoliopsida</taxon>
        <taxon>eudicotyledons</taxon>
        <taxon>Gunneridae</taxon>
        <taxon>Pentapetalae</taxon>
        <taxon>asterids</taxon>
        <taxon>lamiids</taxon>
        <taxon>Gentianales</taxon>
        <taxon>Apocynaceae</taxon>
        <taxon>Rauvolfioideae</taxon>
        <taxon>Vinceae</taxon>
        <taxon>Catharanthinae</taxon>
        <taxon>Catharanthus</taxon>
    </lineage>
</organism>
<protein>
    <submittedName>
        <fullName evidence="1">Uncharacterized protein</fullName>
    </submittedName>
</protein>
<dbReference type="EMBL" id="CM044702">
    <property type="protein sequence ID" value="KAI5674997.1"/>
    <property type="molecule type" value="Genomic_DNA"/>
</dbReference>
<accession>A0ACC0BQY0</accession>
<name>A0ACC0BQY0_CATRO</name>
<sequence length="478" mass="55115">MAALFQSASKHQSSRYPSFVPRYFVLLAFISLIILLIFEVDSFVGSFVSNTKTIVGHNLEPTPWHVFPAKSFDQESKYSIATKIIQCSYLTCGDRSITTSNVSRENESIPPEKPNINCPEVFRSIFYDLEPWAKSKITYNHILEAQNFAAFRVVIIGGKLFVEFYYACVQSRAMFTIWSFLQLLRRYPGKVPDVDLMFDCMDKPTINRTEHSSMPLPLFRYCTTPEFYDIPFPDWSFWGWSEIHIQPWDQQFREIKRGSQSRSWAEKYPVAYWKGNPDVFSPVRAELMQCNDTKTWSTEILRQDWGEAAKSGFEQSKLSKQCNHRYKIYAEGYAWSVSLKYILACGSVPLIITPEYQDFFSRGLIPKKNFIPIPPSDLCQSLKLAVDWGNAHPREAEAIGRAAQDYMESLSMDRIYDYMYHLITEYSKLQDFTPVEPPSGLEICVDSVLCFADDNQREFLEKSASSTSTSSSPCSLHR</sequence>
<keyword evidence="2" id="KW-1185">Reference proteome</keyword>
<evidence type="ECO:0000313" key="2">
    <source>
        <dbReference type="Proteomes" id="UP001060085"/>
    </source>
</evidence>
<proteinExistence type="predicted"/>